<keyword evidence="4" id="KW-0813">Transport</keyword>
<dbReference type="PANTHER" id="PTHR21622">
    <property type="entry name" value="COILED-COIL-HELIX-COILED-COIL-HELIX DOMAIN CONTAINING 4"/>
    <property type="match status" value="1"/>
</dbReference>
<keyword evidence="9" id="KW-1015">Disulfide bond</keyword>
<keyword evidence="7" id="KW-0811">Translocation</keyword>
<dbReference type="AlphaFoldDB" id="A0A5B0S3W2"/>
<evidence type="ECO:0000313" key="15">
    <source>
        <dbReference type="Proteomes" id="UP000325313"/>
    </source>
</evidence>
<sequence>MTRSIITNIRAIPRLLTPLSSPSRQSKLRQPRTYHRLVSSSSSSSTSTSPPPFSTGHHHNPSKNTSSDRAIVLGLLSFTTLLGVGIGTRAKCDRNSRKEAAIETENSSKNASEESPENSEQGAFNPETGEINWDCPCLGGMAHGTCGEQFKAAFSCFVHSEQEPKGVECIERFKEMQDCFREHPDEYGPELTDSDDSTPDDDPPNSPDDISSEDPLQPEGQTEERELAARPLTSPEDVQVQKSQ</sequence>
<dbReference type="InterPro" id="IPR010625">
    <property type="entry name" value="CHCH"/>
</dbReference>
<keyword evidence="5" id="KW-0653">Protein transport</keyword>
<proteinExistence type="predicted"/>
<dbReference type="GO" id="GO:0045041">
    <property type="term" value="P:protein import into mitochondrial intermembrane space"/>
    <property type="evidence" value="ECO:0007669"/>
    <property type="project" value="InterPro"/>
</dbReference>
<comment type="cofactor">
    <cofactor evidence="1">
        <name>Cu(2+)</name>
        <dbReference type="ChEBI" id="CHEBI:29036"/>
    </cofactor>
</comment>
<evidence type="ECO:0000256" key="8">
    <source>
        <dbReference type="ARBA" id="ARBA00023128"/>
    </source>
</evidence>
<evidence type="ECO:0000256" key="3">
    <source>
        <dbReference type="ARBA" id="ARBA00013714"/>
    </source>
</evidence>
<comment type="caution">
    <text evidence="14">The sequence shown here is derived from an EMBL/GenBank/DDBJ whole genome shotgun (WGS) entry which is preliminary data.</text>
</comment>
<evidence type="ECO:0000256" key="11">
    <source>
        <dbReference type="ARBA" id="ARBA00033150"/>
    </source>
</evidence>
<dbReference type="Pfam" id="PF06747">
    <property type="entry name" value="CHCH"/>
    <property type="match status" value="1"/>
</dbReference>
<dbReference type="PANTHER" id="PTHR21622:SF0">
    <property type="entry name" value="COILED-COIL-HELIX-COILED-COIL-HELIX DOMAIN CONTAINING 4"/>
    <property type="match status" value="1"/>
</dbReference>
<gene>
    <name evidence="14" type="primary">MIA40_1</name>
    <name evidence="14" type="ORF">PGTUg99_011489</name>
</gene>
<dbReference type="GO" id="GO:0015035">
    <property type="term" value="F:protein-disulfide reductase activity"/>
    <property type="evidence" value="ECO:0007669"/>
    <property type="project" value="InterPro"/>
</dbReference>
<dbReference type="Proteomes" id="UP000325313">
    <property type="component" value="Unassembled WGS sequence"/>
</dbReference>
<feature type="compositionally biased region" description="Basic residues" evidence="12">
    <location>
        <begin position="26"/>
        <end position="35"/>
    </location>
</feature>
<evidence type="ECO:0000256" key="7">
    <source>
        <dbReference type="ARBA" id="ARBA00023010"/>
    </source>
</evidence>
<evidence type="ECO:0000256" key="9">
    <source>
        <dbReference type="ARBA" id="ARBA00023157"/>
    </source>
</evidence>
<feature type="region of interest" description="Disordered" evidence="12">
    <location>
        <begin position="93"/>
        <end position="127"/>
    </location>
</feature>
<dbReference type="InterPro" id="IPR039289">
    <property type="entry name" value="CHCHD4"/>
</dbReference>
<evidence type="ECO:0000256" key="6">
    <source>
        <dbReference type="ARBA" id="ARBA00023002"/>
    </source>
</evidence>
<accession>A0A5B0S3W2</accession>
<evidence type="ECO:0000256" key="4">
    <source>
        <dbReference type="ARBA" id="ARBA00022448"/>
    </source>
</evidence>
<evidence type="ECO:0000256" key="12">
    <source>
        <dbReference type="SAM" id="MobiDB-lite"/>
    </source>
</evidence>
<evidence type="ECO:0000256" key="2">
    <source>
        <dbReference type="ARBA" id="ARBA00004164"/>
    </source>
</evidence>
<evidence type="ECO:0000256" key="10">
    <source>
        <dbReference type="ARBA" id="ARBA00023284"/>
    </source>
</evidence>
<evidence type="ECO:0000313" key="14">
    <source>
        <dbReference type="EMBL" id="KAA1132670.1"/>
    </source>
</evidence>
<organism evidence="14 15">
    <name type="scientific">Puccinia graminis f. sp. tritici</name>
    <dbReference type="NCBI Taxonomy" id="56615"/>
    <lineage>
        <taxon>Eukaryota</taxon>
        <taxon>Fungi</taxon>
        <taxon>Dikarya</taxon>
        <taxon>Basidiomycota</taxon>
        <taxon>Pucciniomycotina</taxon>
        <taxon>Pucciniomycetes</taxon>
        <taxon>Pucciniales</taxon>
        <taxon>Pucciniaceae</taxon>
        <taxon>Puccinia</taxon>
    </lineage>
</organism>
<comment type="subcellular location">
    <subcellularLocation>
        <location evidence="2">Mitochondrion inner membrane</location>
        <topology evidence="2">Single-pass type II membrane protein</topology>
        <orientation evidence="2">Intermembrane side</orientation>
    </subcellularLocation>
</comment>
<protein>
    <recommendedName>
        <fullName evidence="3">Mitochondrial intermembrane space import and assembly protein 40</fullName>
    </recommendedName>
    <alternativeName>
        <fullName evidence="11">Mitochondrial import inner membrane translocase TIM40</fullName>
    </alternativeName>
</protein>
<feature type="domain" description="CHCH" evidence="13">
    <location>
        <begin position="146"/>
        <end position="181"/>
    </location>
</feature>
<dbReference type="Gene3D" id="1.10.287.2900">
    <property type="match status" value="1"/>
</dbReference>
<dbReference type="PROSITE" id="PS51808">
    <property type="entry name" value="CHCH"/>
    <property type="match status" value="1"/>
</dbReference>
<reference evidence="14 15" key="1">
    <citation type="submission" date="2019-05" db="EMBL/GenBank/DDBJ databases">
        <title>Emergence of the Ug99 lineage of the wheat stem rust pathogen through somatic hybridization.</title>
        <authorList>
            <person name="Li F."/>
            <person name="Upadhyaya N.M."/>
            <person name="Sperschneider J."/>
            <person name="Matny O."/>
            <person name="Nguyen-Phuc H."/>
            <person name="Mago R."/>
            <person name="Raley C."/>
            <person name="Miller M.E."/>
            <person name="Silverstein K.A.T."/>
            <person name="Henningsen E."/>
            <person name="Hirsch C.D."/>
            <person name="Visser B."/>
            <person name="Pretorius Z.A."/>
            <person name="Steffenson B.J."/>
            <person name="Schwessinger B."/>
            <person name="Dodds P.N."/>
            <person name="Figueroa M."/>
        </authorList>
    </citation>
    <scope>NUCLEOTIDE SEQUENCE [LARGE SCALE GENOMIC DNA]</scope>
    <source>
        <strain evidence="14 15">Ug99</strain>
    </source>
</reference>
<dbReference type="GO" id="GO:0005758">
    <property type="term" value="C:mitochondrial intermembrane space"/>
    <property type="evidence" value="ECO:0007669"/>
    <property type="project" value="TreeGrafter"/>
</dbReference>
<evidence type="ECO:0000256" key="5">
    <source>
        <dbReference type="ARBA" id="ARBA00022927"/>
    </source>
</evidence>
<feature type="compositionally biased region" description="Low complexity" evidence="12">
    <location>
        <begin position="39"/>
        <end position="48"/>
    </location>
</feature>
<feature type="region of interest" description="Disordered" evidence="12">
    <location>
        <begin position="17"/>
        <end position="66"/>
    </location>
</feature>
<dbReference type="EMBL" id="VDEP01000077">
    <property type="protein sequence ID" value="KAA1132670.1"/>
    <property type="molecule type" value="Genomic_DNA"/>
</dbReference>
<evidence type="ECO:0000259" key="13">
    <source>
        <dbReference type="Pfam" id="PF06747"/>
    </source>
</evidence>
<keyword evidence="6" id="KW-0560">Oxidoreductase</keyword>
<name>A0A5B0S3W2_PUCGR</name>
<feature type="region of interest" description="Disordered" evidence="12">
    <location>
        <begin position="183"/>
        <end position="244"/>
    </location>
</feature>
<evidence type="ECO:0000256" key="1">
    <source>
        <dbReference type="ARBA" id="ARBA00001973"/>
    </source>
</evidence>
<dbReference type="GO" id="GO:0005743">
    <property type="term" value="C:mitochondrial inner membrane"/>
    <property type="evidence" value="ECO:0007669"/>
    <property type="project" value="UniProtKB-SubCell"/>
</dbReference>
<feature type="compositionally biased region" description="Acidic residues" evidence="12">
    <location>
        <begin position="192"/>
        <end position="203"/>
    </location>
</feature>
<keyword evidence="10" id="KW-0676">Redox-active center</keyword>
<keyword evidence="8" id="KW-0496">Mitochondrion</keyword>